<sequence>MLGRRLVQVGRKQLQNSQRRCFSDHVDISKLHQQTIFRQPNKYVFYGLLIPSFLALQYYFWEYALRPMPLSEERQQYELDIIQGKRRRNHVLKDKAIWNFDKDMYEPIEPQT</sequence>
<evidence type="ECO:0000313" key="2">
    <source>
        <dbReference type="EMBL" id="JAQ06856.1"/>
    </source>
</evidence>
<dbReference type="EMBL" id="GDHC01011773">
    <property type="protein sequence ID" value="JAQ06856.1"/>
    <property type="molecule type" value="Transcribed_RNA"/>
</dbReference>
<gene>
    <name evidence="2" type="ORF">g.17896</name>
</gene>
<name>A0A146LIX7_LYGHE</name>
<evidence type="ECO:0000256" key="1">
    <source>
        <dbReference type="SAM" id="Phobius"/>
    </source>
</evidence>
<dbReference type="AlphaFoldDB" id="A0A146LIX7"/>
<proteinExistence type="predicted"/>
<protein>
    <submittedName>
        <fullName evidence="2">Uncharacterized protein</fullName>
    </submittedName>
</protein>
<feature type="transmembrane region" description="Helical" evidence="1">
    <location>
        <begin position="43"/>
        <end position="61"/>
    </location>
</feature>
<organism evidence="2">
    <name type="scientific">Lygus hesperus</name>
    <name type="common">Western plant bug</name>
    <dbReference type="NCBI Taxonomy" id="30085"/>
    <lineage>
        <taxon>Eukaryota</taxon>
        <taxon>Metazoa</taxon>
        <taxon>Ecdysozoa</taxon>
        <taxon>Arthropoda</taxon>
        <taxon>Hexapoda</taxon>
        <taxon>Insecta</taxon>
        <taxon>Pterygota</taxon>
        <taxon>Neoptera</taxon>
        <taxon>Paraneoptera</taxon>
        <taxon>Hemiptera</taxon>
        <taxon>Heteroptera</taxon>
        <taxon>Panheteroptera</taxon>
        <taxon>Cimicomorpha</taxon>
        <taxon>Miridae</taxon>
        <taxon>Mirini</taxon>
        <taxon>Lygus</taxon>
    </lineage>
</organism>
<keyword evidence="1" id="KW-1133">Transmembrane helix</keyword>
<keyword evidence="1" id="KW-0472">Membrane</keyword>
<keyword evidence="1" id="KW-0812">Transmembrane</keyword>
<reference evidence="2" key="1">
    <citation type="journal article" date="2016" name="Gigascience">
        <title>De novo construction of an expanded transcriptome assembly for the western tarnished plant bug, Lygus hesperus.</title>
        <authorList>
            <person name="Tassone E.E."/>
            <person name="Geib S.M."/>
            <person name="Hall B."/>
            <person name="Fabrick J.A."/>
            <person name="Brent C.S."/>
            <person name="Hull J.J."/>
        </authorList>
    </citation>
    <scope>NUCLEOTIDE SEQUENCE</scope>
</reference>
<accession>A0A146LIX7</accession>